<feature type="transmembrane region" description="Helical" evidence="1">
    <location>
        <begin position="102"/>
        <end position="123"/>
    </location>
</feature>
<protein>
    <submittedName>
        <fullName evidence="2">Uncharacterized protein</fullName>
    </submittedName>
</protein>
<keyword evidence="1" id="KW-0472">Membrane</keyword>
<dbReference type="Proteomes" id="UP000316621">
    <property type="component" value="Chromosome 2"/>
</dbReference>
<reference evidence="2 3" key="1">
    <citation type="journal article" date="2018" name="Science">
        <title>The opium poppy genome and morphinan production.</title>
        <authorList>
            <person name="Guo L."/>
            <person name="Winzer T."/>
            <person name="Yang X."/>
            <person name="Li Y."/>
            <person name="Ning Z."/>
            <person name="He Z."/>
            <person name="Teodor R."/>
            <person name="Lu Y."/>
            <person name="Bowser T.A."/>
            <person name="Graham I.A."/>
            <person name="Ye K."/>
        </authorList>
    </citation>
    <scope>NUCLEOTIDE SEQUENCE [LARGE SCALE GENOMIC DNA]</scope>
    <source>
        <strain evidence="3">cv. HN1</strain>
        <tissue evidence="2">Leaves</tissue>
    </source>
</reference>
<accession>A0A4Y7IIC4</accession>
<keyword evidence="1" id="KW-0812">Transmembrane</keyword>
<dbReference type="EMBL" id="CM010716">
    <property type="protein sequence ID" value="RZC48644.1"/>
    <property type="molecule type" value="Genomic_DNA"/>
</dbReference>
<keyword evidence="1" id="KW-1133">Transmembrane helix</keyword>
<gene>
    <name evidence="2" type="ORF">C5167_017070</name>
</gene>
<evidence type="ECO:0000313" key="3">
    <source>
        <dbReference type="Proteomes" id="UP000316621"/>
    </source>
</evidence>
<dbReference type="Gramene" id="RZC48644">
    <property type="protein sequence ID" value="RZC48644"/>
    <property type="gene ID" value="C5167_017070"/>
</dbReference>
<dbReference type="AlphaFoldDB" id="A0A4Y7IIC4"/>
<proteinExistence type="predicted"/>
<keyword evidence="3" id="KW-1185">Reference proteome</keyword>
<organism evidence="2 3">
    <name type="scientific">Papaver somniferum</name>
    <name type="common">Opium poppy</name>
    <dbReference type="NCBI Taxonomy" id="3469"/>
    <lineage>
        <taxon>Eukaryota</taxon>
        <taxon>Viridiplantae</taxon>
        <taxon>Streptophyta</taxon>
        <taxon>Embryophyta</taxon>
        <taxon>Tracheophyta</taxon>
        <taxon>Spermatophyta</taxon>
        <taxon>Magnoliopsida</taxon>
        <taxon>Ranunculales</taxon>
        <taxon>Papaveraceae</taxon>
        <taxon>Papaveroideae</taxon>
        <taxon>Papaver</taxon>
    </lineage>
</organism>
<name>A0A4Y7IIC4_PAPSO</name>
<evidence type="ECO:0000313" key="2">
    <source>
        <dbReference type="EMBL" id="RZC48644.1"/>
    </source>
</evidence>
<evidence type="ECO:0000256" key="1">
    <source>
        <dbReference type="SAM" id="Phobius"/>
    </source>
</evidence>
<sequence length="132" mass="15497">MSSYDAYLQFICLYIVVSSHPPSWSTQDKIQLGFFVFGIILNLRNQFIIRPKKYEAEDEKYDLEAEMFKILGNDTTGWSKKLIEKKKRKIAALRKKIGTLQIWYWVTHYLSLLSSFGACLITLQTARTRLHQ</sequence>